<gene>
    <name evidence="1" type="ORF">CANARDRAFT_177800</name>
</gene>
<dbReference type="SUPFAM" id="SSF54427">
    <property type="entry name" value="NTF2-like"/>
    <property type="match status" value="1"/>
</dbReference>
<dbReference type="STRING" id="983967.A0A1E4SUZ0"/>
<reference evidence="2" key="1">
    <citation type="submission" date="2016-04" db="EMBL/GenBank/DDBJ databases">
        <title>Comparative genomics of biotechnologically important yeasts.</title>
        <authorList>
            <consortium name="DOE Joint Genome Institute"/>
            <person name="Riley R."/>
            <person name="Haridas S."/>
            <person name="Wolfe K.H."/>
            <person name="Lopes M.R."/>
            <person name="Hittinger C.T."/>
            <person name="Goker M."/>
            <person name="Salamov A."/>
            <person name="Wisecaver J."/>
            <person name="Long T.M."/>
            <person name="Aerts A.L."/>
            <person name="Barry K."/>
            <person name="Choi C."/>
            <person name="Clum A."/>
            <person name="Coughlan A.Y."/>
            <person name="Deshpande S."/>
            <person name="Douglass A.P."/>
            <person name="Hanson S.J."/>
            <person name="Klenk H.-P."/>
            <person name="Labutti K."/>
            <person name="Lapidus A."/>
            <person name="Lindquist E."/>
            <person name="Lipzen A."/>
            <person name="Meier-Kolthoff J.P."/>
            <person name="Ohm R.A."/>
            <person name="Otillar R.P."/>
            <person name="Pangilinan J."/>
            <person name="Peng Y."/>
            <person name="Rokas A."/>
            <person name="Rosa C.A."/>
            <person name="Scheuner C."/>
            <person name="Sibirny A.A."/>
            <person name="Slot J.C."/>
            <person name="Stielow J.B."/>
            <person name="Sun H."/>
            <person name="Kurtzman C.P."/>
            <person name="Blackwell M."/>
            <person name="Grigoriev I.V."/>
            <person name="Jeffries T.W."/>
        </authorList>
    </citation>
    <scope>NUCLEOTIDE SEQUENCE [LARGE SCALE GENOMIC DNA]</scope>
    <source>
        <strain evidence="2">NRRL YB-2248</strain>
    </source>
</reference>
<accession>A0A1E4SUZ0</accession>
<evidence type="ECO:0000313" key="2">
    <source>
        <dbReference type="Proteomes" id="UP000094801"/>
    </source>
</evidence>
<dbReference type="InterPro" id="IPR032710">
    <property type="entry name" value="NTF2-like_dom_sf"/>
</dbReference>
<protein>
    <recommendedName>
        <fullName evidence="3">SnoaL-like domain-containing protein</fullName>
    </recommendedName>
</protein>
<proteinExistence type="predicted"/>
<dbReference type="Gene3D" id="3.10.450.50">
    <property type="match status" value="1"/>
</dbReference>
<dbReference type="Proteomes" id="UP000094801">
    <property type="component" value="Unassembled WGS sequence"/>
</dbReference>
<keyword evidence="2" id="KW-1185">Reference proteome</keyword>
<dbReference type="Pfam" id="PF10429">
    <property type="entry name" value="Mtr2"/>
    <property type="match status" value="1"/>
</dbReference>
<dbReference type="OrthoDB" id="25408at2759"/>
<evidence type="ECO:0008006" key="3">
    <source>
        <dbReference type="Google" id="ProtNLM"/>
    </source>
</evidence>
<name>A0A1E4SUZ0_9ASCO</name>
<dbReference type="EMBL" id="KV453865">
    <property type="protein sequence ID" value="ODV83325.1"/>
    <property type="molecule type" value="Genomic_DNA"/>
</dbReference>
<dbReference type="InterPro" id="IPR019488">
    <property type="entry name" value="Nucl_pore_RNA_shuttling_Mtr2"/>
</dbReference>
<sequence>MNDPTSKLEQFLKIILETLDQTYVTTQTTEFYKSSILPQLISQSRIIINGSPFGSRSQFQELWATLPQTQHQLLSFDAQLLPIGQGSNNQYVILARLKVRFDEAGKNRLGDCADLVPLDKVNRPLYGPWFGACLNLIVDEMINNSYNCECISSLDYRITEKPDASLFNI</sequence>
<organism evidence="1 2">
    <name type="scientific">[Candida] arabinofermentans NRRL YB-2248</name>
    <dbReference type="NCBI Taxonomy" id="983967"/>
    <lineage>
        <taxon>Eukaryota</taxon>
        <taxon>Fungi</taxon>
        <taxon>Dikarya</taxon>
        <taxon>Ascomycota</taxon>
        <taxon>Saccharomycotina</taxon>
        <taxon>Pichiomycetes</taxon>
        <taxon>Pichiales</taxon>
        <taxon>Pichiaceae</taxon>
        <taxon>Ogataea</taxon>
        <taxon>Ogataea/Candida clade</taxon>
    </lineage>
</organism>
<evidence type="ECO:0000313" key="1">
    <source>
        <dbReference type="EMBL" id="ODV83325.1"/>
    </source>
</evidence>
<dbReference type="AlphaFoldDB" id="A0A1E4SUZ0"/>